<proteinExistence type="predicted"/>
<dbReference type="RefSeq" id="YP_010246132.1">
    <property type="nucleotide sequence ID" value="NC_060133.1"/>
</dbReference>
<sequence>MEALATVDRLATRLGIELPTGSTDRARAEECLWSASTRARVVAERDWAAPTDPLDPDGPVPEYVIDVVLAAAMRLYRNPDRFMVNQAGSFQATLPQSDFAAGDIFLRAEVALLEKARPRARSLWTIQQTREDALGPASSVWGYPPVGEPMPVFGDD</sequence>
<reference evidence="1 2" key="1">
    <citation type="submission" date="2020-06" db="EMBL/GenBank/DDBJ databases">
        <authorList>
            <person name="Herren C.D."/>
            <person name="Smith Caldas M."/>
            <person name="Brooke G.M."/>
            <person name="Cabrera L.J."/>
            <person name="Caudill C.B."/>
            <person name="Ewell K.O."/>
            <person name="Haas C.L."/>
            <person name="Shapland G.L."/>
            <person name="Sitek C.J."/>
            <person name="Thompson J.S."/>
            <person name="Pollenz R.S."/>
            <person name="Garlena R.A."/>
            <person name="Russell D.A."/>
            <person name="Pope W.H."/>
            <person name="Jacobs-Sera D."/>
            <person name="Hatfull G.F."/>
        </authorList>
    </citation>
    <scope>NUCLEOTIDE SEQUENCE [LARGE SCALE GENOMIC DNA]</scope>
</reference>
<evidence type="ECO:0000313" key="2">
    <source>
        <dbReference type="Proteomes" id="UP000515957"/>
    </source>
</evidence>
<protein>
    <submittedName>
        <fullName evidence="1">Head-to-tail adaptor</fullName>
    </submittedName>
</protein>
<name>A0A7G8LIJ1_9CAUD</name>
<evidence type="ECO:0000313" key="1">
    <source>
        <dbReference type="EMBL" id="QNJ57063.1"/>
    </source>
</evidence>
<dbReference type="Proteomes" id="UP000515957">
    <property type="component" value="Segment"/>
</dbReference>
<dbReference type="EMBL" id="MT658805">
    <property type="protein sequence ID" value="QNJ57063.1"/>
    <property type="molecule type" value="Genomic_DNA"/>
</dbReference>
<organism evidence="1 2">
    <name type="scientific">Gordonia phage Rabbitrun</name>
    <dbReference type="NCBI Taxonomy" id="2762280"/>
    <lineage>
        <taxon>Viruses</taxon>
        <taxon>Duplodnaviria</taxon>
        <taxon>Heunggongvirae</taxon>
        <taxon>Uroviricota</taxon>
        <taxon>Caudoviricetes</taxon>
        <taxon>Deeyouvirinae</taxon>
        <taxon>Nevillevirus</taxon>
        <taxon>Nevillevirus rabbitrun</taxon>
    </lineage>
</organism>
<gene>
    <name evidence="1" type="primary">19</name>
    <name evidence="1" type="ORF">SEA_RABBITRUN_19</name>
</gene>
<dbReference type="KEGG" id="vg:70080669"/>
<accession>A0A7G8LIJ1</accession>
<keyword evidence="2" id="KW-1185">Reference proteome</keyword>
<dbReference type="GeneID" id="70080669"/>